<evidence type="ECO:0000313" key="2">
    <source>
        <dbReference type="EMBL" id="CAH2236136.1"/>
    </source>
</evidence>
<accession>A0A8S4RG25</accession>
<dbReference type="AlphaFoldDB" id="A0A8S4RG25"/>
<protein>
    <submittedName>
        <fullName evidence="2">Jg17651 protein</fullName>
    </submittedName>
</protein>
<gene>
    <name evidence="2" type="primary">jg17651</name>
    <name evidence="2" type="ORF">PAEG_LOCUS13618</name>
</gene>
<reference evidence="2" key="1">
    <citation type="submission" date="2022-03" db="EMBL/GenBank/DDBJ databases">
        <authorList>
            <person name="Lindestad O."/>
        </authorList>
    </citation>
    <scope>NUCLEOTIDE SEQUENCE</scope>
</reference>
<dbReference type="Proteomes" id="UP000838756">
    <property type="component" value="Unassembled WGS sequence"/>
</dbReference>
<comment type="caution">
    <text evidence="2">The sequence shown here is derived from an EMBL/GenBank/DDBJ whole genome shotgun (WGS) entry which is preliminary data.</text>
</comment>
<evidence type="ECO:0000256" key="1">
    <source>
        <dbReference type="SAM" id="MobiDB-lite"/>
    </source>
</evidence>
<dbReference type="EMBL" id="CAKXAJ010025186">
    <property type="protein sequence ID" value="CAH2236136.1"/>
    <property type="molecule type" value="Genomic_DNA"/>
</dbReference>
<feature type="compositionally biased region" description="Basic and acidic residues" evidence="1">
    <location>
        <begin position="22"/>
        <end position="49"/>
    </location>
</feature>
<feature type="region of interest" description="Disordered" evidence="1">
    <location>
        <begin position="22"/>
        <end position="53"/>
    </location>
</feature>
<evidence type="ECO:0000313" key="3">
    <source>
        <dbReference type="Proteomes" id="UP000838756"/>
    </source>
</evidence>
<keyword evidence="3" id="KW-1185">Reference proteome</keyword>
<proteinExistence type="predicted"/>
<sequence length="180" mass="20043">MEYQPHKDATVHGVSLFCGRTGKEEQDSEVPEHTHRSISDKHPGTEKHSCSSHKHFPVVGIKPTAFALESRVAANCANGPSIDFDYIASLSRRHLDSFFFHVLSLQRILYFYLPVVRGERCAGREGDRTRAVASPQPVEATATDKPLVVPTELWEKYTVTYHSGCDVIVISHAFGIDPLV</sequence>
<name>A0A8S4RG25_9NEOP</name>
<organism evidence="2 3">
    <name type="scientific">Pararge aegeria aegeria</name>
    <dbReference type="NCBI Taxonomy" id="348720"/>
    <lineage>
        <taxon>Eukaryota</taxon>
        <taxon>Metazoa</taxon>
        <taxon>Ecdysozoa</taxon>
        <taxon>Arthropoda</taxon>
        <taxon>Hexapoda</taxon>
        <taxon>Insecta</taxon>
        <taxon>Pterygota</taxon>
        <taxon>Neoptera</taxon>
        <taxon>Endopterygota</taxon>
        <taxon>Lepidoptera</taxon>
        <taxon>Glossata</taxon>
        <taxon>Ditrysia</taxon>
        <taxon>Papilionoidea</taxon>
        <taxon>Nymphalidae</taxon>
        <taxon>Satyrinae</taxon>
        <taxon>Satyrini</taxon>
        <taxon>Parargina</taxon>
        <taxon>Pararge</taxon>
    </lineage>
</organism>